<feature type="domain" description="DUF4126" evidence="2">
    <location>
        <begin position="5"/>
        <end position="186"/>
    </location>
</feature>
<name>A0ABN2HWG1_9MICO</name>
<dbReference type="Pfam" id="PF13548">
    <property type="entry name" value="DUF4126"/>
    <property type="match status" value="1"/>
</dbReference>
<organism evidence="3 4">
    <name type="scientific">Microbacterium sediminicola</name>
    <dbReference type="NCBI Taxonomy" id="415210"/>
    <lineage>
        <taxon>Bacteria</taxon>
        <taxon>Bacillati</taxon>
        <taxon>Actinomycetota</taxon>
        <taxon>Actinomycetes</taxon>
        <taxon>Micrococcales</taxon>
        <taxon>Microbacteriaceae</taxon>
        <taxon>Microbacterium</taxon>
    </lineage>
</organism>
<sequence>MIEFFVGAGLAAAAGLNAWMPLLTLGLAARFFDAVQLPQAWSWLSSDLALWIIGILLVLELVADKIPVVDTVNDAIQTVIRPASGGIVFGAGAASETIRVDDPATFFENVNWVPIAFGVVIALAVHIFKATFRPFANAATGGVAAPVVSTAEDATSLGLSIFAIVLPIVGIILLVGAIVTAAILIPRVKRQRDARAAIRAANASQSSST</sequence>
<comment type="caution">
    <text evidence="3">The sequence shown here is derived from an EMBL/GenBank/DDBJ whole genome shotgun (WGS) entry which is preliminary data.</text>
</comment>
<evidence type="ECO:0000256" key="1">
    <source>
        <dbReference type="SAM" id="Phobius"/>
    </source>
</evidence>
<keyword evidence="1" id="KW-0812">Transmembrane</keyword>
<evidence type="ECO:0000259" key="2">
    <source>
        <dbReference type="Pfam" id="PF13548"/>
    </source>
</evidence>
<reference evidence="3 4" key="1">
    <citation type="journal article" date="2019" name="Int. J. Syst. Evol. Microbiol.">
        <title>The Global Catalogue of Microorganisms (GCM) 10K type strain sequencing project: providing services to taxonomists for standard genome sequencing and annotation.</title>
        <authorList>
            <consortium name="The Broad Institute Genomics Platform"/>
            <consortium name="The Broad Institute Genome Sequencing Center for Infectious Disease"/>
            <person name="Wu L."/>
            <person name="Ma J."/>
        </authorList>
    </citation>
    <scope>NUCLEOTIDE SEQUENCE [LARGE SCALE GENOMIC DNA]</scope>
    <source>
        <strain evidence="3 4">JCM 15577</strain>
    </source>
</reference>
<feature type="transmembrane region" description="Helical" evidence="1">
    <location>
        <begin position="44"/>
        <end position="63"/>
    </location>
</feature>
<evidence type="ECO:0000313" key="3">
    <source>
        <dbReference type="EMBL" id="GAA1694420.1"/>
    </source>
</evidence>
<feature type="transmembrane region" description="Helical" evidence="1">
    <location>
        <begin position="159"/>
        <end position="185"/>
    </location>
</feature>
<protein>
    <submittedName>
        <fullName evidence="3">DUF4126 domain-containing protein</fullName>
    </submittedName>
</protein>
<dbReference type="InterPro" id="IPR025196">
    <property type="entry name" value="DUF4126"/>
</dbReference>
<keyword evidence="1" id="KW-1133">Transmembrane helix</keyword>
<evidence type="ECO:0000313" key="4">
    <source>
        <dbReference type="Proteomes" id="UP001501690"/>
    </source>
</evidence>
<dbReference type="RefSeq" id="WP_344069933.1">
    <property type="nucleotide sequence ID" value="NZ_BAAAPL010000001.1"/>
</dbReference>
<keyword evidence="4" id="KW-1185">Reference proteome</keyword>
<accession>A0ABN2HWG1</accession>
<feature type="transmembrane region" description="Helical" evidence="1">
    <location>
        <begin position="109"/>
        <end position="128"/>
    </location>
</feature>
<gene>
    <name evidence="3" type="ORF">GCM10009808_09390</name>
</gene>
<dbReference type="Proteomes" id="UP001501690">
    <property type="component" value="Unassembled WGS sequence"/>
</dbReference>
<dbReference type="EMBL" id="BAAAPL010000001">
    <property type="protein sequence ID" value="GAA1694420.1"/>
    <property type="molecule type" value="Genomic_DNA"/>
</dbReference>
<proteinExistence type="predicted"/>
<keyword evidence="1" id="KW-0472">Membrane</keyword>